<dbReference type="SMART" id="SM00342">
    <property type="entry name" value="HTH_ARAC"/>
    <property type="match status" value="1"/>
</dbReference>
<dbReference type="PROSITE" id="PS01124">
    <property type="entry name" value="HTH_ARAC_FAMILY_2"/>
    <property type="match status" value="1"/>
</dbReference>
<comment type="caution">
    <text evidence="5">The sequence shown here is derived from an EMBL/GenBank/DDBJ whole genome shotgun (WGS) entry which is preliminary data.</text>
</comment>
<proteinExistence type="predicted"/>
<evidence type="ECO:0000313" key="5">
    <source>
        <dbReference type="EMBL" id="MBO1902463.1"/>
    </source>
</evidence>
<dbReference type="InterPro" id="IPR009057">
    <property type="entry name" value="Homeodomain-like_sf"/>
</dbReference>
<evidence type="ECO:0000256" key="1">
    <source>
        <dbReference type="ARBA" id="ARBA00023015"/>
    </source>
</evidence>
<dbReference type="InterPro" id="IPR018060">
    <property type="entry name" value="HTH_AraC"/>
</dbReference>
<protein>
    <submittedName>
        <fullName evidence="5">Helix-turn-helix transcriptional regulator</fullName>
    </submittedName>
</protein>
<dbReference type="GO" id="GO:0003700">
    <property type="term" value="F:DNA-binding transcription factor activity"/>
    <property type="evidence" value="ECO:0007669"/>
    <property type="project" value="InterPro"/>
</dbReference>
<accession>A0A939MK53</accession>
<dbReference type="Proteomes" id="UP000664382">
    <property type="component" value="Unassembled WGS sequence"/>
</dbReference>
<dbReference type="SUPFAM" id="SSF46689">
    <property type="entry name" value="Homeodomain-like"/>
    <property type="match status" value="2"/>
</dbReference>
<evidence type="ECO:0000256" key="3">
    <source>
        <dbReference type="ARBA" id="ARBA00023163"/>
    </source>
</evidence>
<organism evidence="5 6">
    <name type="scientific">Leucobacter weissii</name>
    <dbReference type="NCBI Taxonomy" id="1983706"/>
    <lineage>
        <taxon>Bacteria</taxon>
        <taxon>Bacillati</taxon>
        <taxon>Actinomycetota</taxon>
        <taxon>Actinomycetes</taxon>
        <taxon>Micrococcales</taxon>
        <taxon>Microbacteriaceae</taxon>
        <taxon>Leucobacter</taxon>
    </lineage>
</organism>
<feature type="domain" description="HTH araC/xylS-type" evidence="4">
    <location>
        <begin position="170"/>
        <end position="268"/>
    </location>
</feature>
<evidence type="ECO:0000256" key="2">
    <source>
        <dbReference type="ARBA" id="ARBA00023125"/>
    </source>
</evidence>
<dbReference type="PANTHER" id="PTHR46796:SF13">
    <property type="entry name" value="HTH-TYPE TRANSCRIPTIONAL ACTIVATOR RHAS"/>
    <property type="match status" value="1"/>
</dbReference>
<dbReference type="AlphaFoldDB" id="A0A939MK53"/>
<keyword evidence="6" id="KW-1185">Reference proteome</keyword>
<reference evidence="5" key="1">
    <citation type="submission" date="2021-03" db="EMBL/GenBank/DDBJ databases">
        <title>Leucobacter chromiisoli sp. nov., isolated from chromium-containing soil of chemical plant.</title>
        <authorList>
            <person name="Xu Z."/>
        </authorList>
    </citation>
    <scope>NUCLEOTIDE SEQUENCE</scope>
    <source>
        <strain evidence="5">S27</strain>
    </source>
</reference>
<keyword evidence="3" id="KW-0804">Transcription</keyword>
<name>A0A939MK53_9MICO</name>
<gene>
    <name evidence="5" type="ORF">J4H92_10935</name>
</gene>
<dbReference type="Gene3D" id="1.10.10.60">
    <property type="entry name" value="Homeodomain-like"/>
    <property type="match status" value="2"/>
</dbReference>
<keyword evidence="1" id="KW-0805">Transcription regulation</keyword>
<keyword evidence="2" id="KW-0238">DNA-binding</keyword>
<dbReference type="EMBL" id="JAGDYM010000012">
    <property type="protein sequence ID" value="MBO1902463.1"/>
    <property type="molecule type" value="Genomic_DNA"/>
</dbReference>
<dbReference type="InterPro" id="IPR050204">
    <property type="entry name" value="AraC_XylS_family_regulators"/>
</dbReference>
<dbReference type="Pfam" id="PF12833">
    <property type="entry name" value="HTH_18"/>
    <property type="match status" value="1"/>
</dbReference>
<dbReference type="PANTHER" id="PTHR46796">
    <property type="entry name" value="HTH-TYPE TRANSCRIPTIONAL ACTIVATOR RHAS-RELATED"/>
    <property type="match status" value="1"/>
</dbReference>
<evidence type="ECO:0000259" key="4">
    <source>
        <dbReference type="PROSITE" id="PS01124"/>
    </source>
</evidence>
<evidence type="ECO:0000313" key="6">
    <source>
        <dbReference type="Proteomes" id="UP000664382"/>
    </source>
</evidence>
<sequence>MRLVIVRDGTAVALSGFGQKPISTGHVVMLGPNVLFGLEPEGQVTCTTIYIDTDLALDHFFWQYSAILHDRLDAQDRAEEVYTEPAQLLHIGRDKAGMLMPWLDEMVSLSEDGMYHQRFHRLEALWLLIVDVIAPHVRVSPLKLTAEQRARARPFSGTVLMPEVVQREAMIVRDALHSRIAHPWTLAELAKLVELSPKHVAPVFARAFGKTPTVYLVRLRVQEMARLLRETNLTVTHIGKRVGWRSRSRAVDAFTQQMGVTPSGYRQMKPRVSARGTE</sequence>
<dbReference type="GO" id="GO:0043565">
    <property type="term" value="F:sequence-specific DNA binding"/>
    <property type="evidence" value="ECO:0007669"/>
    <property type="project" value="InterPro"/>
</dbReference>